<comment type="catalytic activity">
    <reaction evidence="5 8">
        <text>succinate + ATP + CoA = succinyl-CoA + ADP + phosphate</text>
        <dbReference type="Rhea" id="RHEA:17661"/>
        <dbReference type="ChEBI" id="CHEBI:30031"/>
        <dbReference type="ChEBI" id="CHEBI:30616"/>
        <dbReference type="ChEBI" id="CHEBI:43474"/>
        <dbReference type="ChEBI" id="CHEBI:57287"/>
        <dbReference type="ChEBI" id="CHEBI:57292"/>
        <dbReference type="ChEBI" id="CHEBI:456216"/>
        <dbReference type="EC" id="6.2.1.5"/>
    </reaction>
</comment>
<evidence type="ECO:0000256" key="1">
    <source>
        <dbReference type="ARBA" id="ARBA00001619"/>
    </source>
</evidence>
<dbReference type="Pfam" id="PF00549">
    <property type="entry name" value="Ligase_CoA"/>
    <property type="match status" value="1"/>
</dbReference>
<sequence length="290" mass="30225">MAIIIDENTKAIVQGITGSQGRFHAERMIAYGTKIVGGVTPGKGGGEVLGVPVFDTVKEAVEETGANASVIFVPAAFAGDAVMEAVDAGVEVIVAITEGIPVYDELKVYRKVKAEGRILIGPNCPGVMSVGKSHLGIMPPQIFSEGNVGIVSRSGTLTYQVAYNLTKLGIGQSTVVGIGGDRIIGTSFVEVLEMFEDDDQTDLVVLIGEIGGTDEEEAAKFIEKRMSKPVVGYIAGITAPPGKRMGHAGAIIEGGRGTAESKIKALNEVGVEVGRTPMEVAEIVKRTLKG</sequence>
<dbReference type="PROSITE" id="PS01216">
    <property type="entry name" value="SUCCINYL_COA_LIG_1"/>
    <property type="match status" value="1"/>
</dbReference>
<dbReference type="PANTHER" id="PTHR11117:SF2">
    <property type="entry name" value="SUCCINATE--COA LIGASE [ADP_GDP-FORMING] SUBUNIT ALPHA, MITOCHONDRIAL"/>
    <property type="match status" value="1"/>
</dbReference>
<accession>A0A0A7GH01</accession>
<evidence type="ECO:0000313" key="11">
    <source>
        <dbReference type="Proteomes" id="UP000030624"/>
    </source>
</evidence>
<dbReference type="HOGENOM" id="CLU_052104_0_0_2"/>
<dbReference type="FunFam" id="3.40.50.720:FF:000277">
    <property type="entry name" value="Succinate--CoA ligase [ADP-forming] subunit alpha"/>
    <property type="match status" value="1"/>
</dbReference>
<dbReference type="InterPro" id="IPR005810">
    <property type="entry name" value="CoA_lig_alpha"/>
</dbReference>
<comment type="subunit">
    <text evidence="5 8">Heterotetramer of two alpha and two beta subunits.</text>
</comment>
<dbReference type="InterPro" id="IPR003781">
    <property type="entry name" value="CoA-bd"/>
</dbReference>
<dbReference type="eggNOG" id="arCOG01339">
    <property type="taxonomic scope" value="Archaea"/>
</dbReference>
<evidence type="ECO:0000313" key="10">
    <source>
        <dbReference type="EMBL" id="AIY91143.1"/>
    </source>
</evidence>
<evidence type="ECO:0000256" key="4">
    <source>
        <dbReference type="ARBA" id="ARBA00022741"/>
    </source>
</evidence>
<dbReference type="EMBL" id="CP009552">
    <property type="protein sequence ID" value="AIY91143.1"/>
    <property type="molecule type" value="Genomic_DNA"/>
</dbReference>
<keyword evidence="2 5" id="KW-0816">Tricarboxylic acid cycle</keyword>
<dbReference type="SUPFAM" id="SSF52210">
    <property type="entry name" value="Succinyl-CoA synthetase domains"/>
    <property type="match status" value="1"/>
</dbReference>
<dbReference type="InterPro" id="IPR005811">
    <property type="entry name" value="SUCC_ACL_C"/>
</dbReference>
<evidence type="ECO:0000256" key="6">
    <source>
        <dbReference type="PIRSR" id="PIRSR001553-1"/>
    </source>
</evidence>
<feature type="active site" description="Tele-phosphohistidine intermediate" evidence="5 6">
    <location>
        <position position="247"/>
    </location>
</feature>
<evidence type="ECO:0000256" key="2">
    <source>
        <dbReference type="ARBA" id="ARBA00022532"/>
    </source>
</evidence>
<dbReference type="NCBIfam" id="TIGR01019">
    <property type="entry name" value="sucCoAalpha"/>
    <property type="match status" value="1"/>
</dbReference>
<comment type="catalytic activity">
    <reaction evidence="1">
        <text>acetate + ATP + CoA = acetyl-CoA + ADP + phosphate</text>
        <dbReference type="Rhea" id="RHEA:15081"/>
        <dbReference type="ChEBI" id="CHEBI:30089"/>
        <dbReference type="ChEBI" id="CHEBI:30616"/>
        <dbReference type="ChEBI" id="CHEBI:43474"/>
        <dbReference type="ChEBI" id="CHEBI:57287"/>
        <dbReference type="ChEBI" id="CHEBI:57288"/>
        <dbReference type="ChEBI" id="CHEBI:456216"/>
        <dbReference type="EC" id="6.2.1.13"/>
    </reaction>
</comment>
<dbReference type="Proteomes" id="UP000030624">
    <property type="component" value="Chromosome"/>
</dbReference>
<feature type="binding site" evidence="5">
    <location>
        <begin position="96"/>
        <end position="98"/>
    </location>
    <ligand>
        <name>CoA</name>
        <dbReference type="ChEBI" id="CHEBI:57287"/>
    </ligand>
</feature>
<evidence type="ECO:0000256" key="8">
    <source>
        <dbReference type="RuleBase" id="RU000699"/>
    </source>
</evidence>
<comment type="pathway">
    <text evidence="5 8">Carbohydrate metabolism; tricarboxylic acid cycle; succinate from succinyl-CoA (ligase route): step 1/1.</text>
</comment>
<dbReference type="STRING" id="565033.GACE_2121"/>
<dbReference type="KEGG" id="gac:GACE_2121"/>
<gene>
    <name evidence="5" type="primary">sucD</name>
    <name evidence="10" type="ORF">GACE_2121</name>
</gene>
<dbReference type="Gene3D" id="3.40.50.261">
    <property type="entry name" value="Succinyl-CoA synthetase domains"/>
    <property type="match status" value="1"/>
</dbReference>
<feature type="binding site" evidence="5">
    <location>
        <position position="43"/>
    </location>
    <ligand>
        <name>CoA</name>
        <dbReference type="ChEBI" id="CHEBI:57287"/>
    </ligand>
</feature>
<dbReference type="InterPro" id="IPR016102">
    <property type="entry name" value="Succinyl-CoA_synth-like"/>
</dbReference>
<dbReference type="InterPro" id="IPR033847">
    <property type="entry name" value="Citrt_syn/SCS-alpha_CS"/>
</dbReference>
<dbReference type="NCBIfam" id="NF004230">
    <property type="entry name" value="PRK05678.1"/>
    <property type="match status" value="1"/>
</dbReference>
<dbReference type="AlphaFoldDB" id="A0A0A7GH01"/>
<dbReference type="SUPFAM" id="SSF51735">
    <property type="entry name" value="NAD(P)-binding Rossmann-fold domains"/>
    <property type="match status" value="1"/>
</dbReference>
<name>A0A0A7GH01_GEOAI</name>
<dbReference type="GO" id="GO:0006099">
    <property type="term" value="P:tricarboxylic acid cycle"/>
    <property type="evidence" value="ECO:0007669"/>
    <property type="project" value="UniProtKB-UniRule"/>
</dbReference>
<dbReference type="PRINTS" id="PR01798">
    <property type="entry name" value="SCOASYNTHASE"/>
</dbReference>
<dbReference type="GO" id="GO:0004776">
    <property type="term" value="F:succinate-CoA ligase (GDP-forming) activity"/>
    <property type="evidence" value="ECO:0007669"/>
    <property type="project" value="TreeGrafter"/>
</dbReference>
<dbReference type="GO" id="GO:0000166">
    <property type="term" value="F:nucleotide binding"/>
    <property type="evidence" value="ECO:0007669"/>
    <property type="project" value="UniProtKB-KW"/>
</dbReference>
<keyword evidence="4 5" id="KW-0547">Nucleotide-binding</keyword>
<feature type="binding site" evidence="5">
    <location>
        <begin position="17"/>
        <end position="20"/>
    </location>
    <ligand>
        <name>CoA</name>
        <dbReference type="ChEBI" id="CHEBI:57287"/>
    </ligand>
</feature>
<dbReference type="GO" id="GO:0043758">
    <property type="term" value="F:acetate-CoA ligase (ADP-forming) activity"/>
    <property type="evidence" value="ECO:0007669"/>
    <property type="project" value="UniProtKB-EC"/>
</dbReference>
<feature type="domain" description="CoA-binding" evidence="9">
    <location>
        <begin position="4"/>
        <end position="100"/>
    </location>
</feature>
<evidence type="ECO:0000256" key="7">
    <source>
        <dbReference type="RuleBase" id="RU000677"/>
    </source>
</evidence>
<dbReference type="FunFam" id="3.40.50.261:FF:000006">
    <property type="entry name" value="Succinate--CoA ligase [ADP-forming] subunit alpha"/>
    <property type="match status" value="1"/>
</dbReference>
<comment type="function">
    <text evidence="5 8">Succinyl-CoA synthetase functions in the citric acid cycle (TCA), coupling the hydrolysis of succinyl-CoA to the synthesis of either ATP or GTP and thus represents the only step of substrate-level phosphorylation in the TCA. The alpha subunit of the enzyme binds the substrates coenzyme A and phosphate, while succinate binding and nucleotide specificity is provided by the beta subunit.</text>
</comment>
<proteinExistence type="inferred from homology"/>
<comment type="similarity">
    <text evidence="5 7">Belongs to the succinate/malate CoA ligase alpha subunit family.</text>
</comment>
<protein>
    <recommendedName>
        <fullName evidence="5">Succinate--CoA ligase [ADP-forming] subunit alpha</fullName>
        <ecNumber evidence="5">6.2.1.5</ecNumber>
    </recommendedName>
    <alternativeName>
        <fullName evidence="5">Succinyl-CoA synthetase subunit alpha</fullName>
        <shortName evidence="5">SCS-alpha</shortName>
    </alternativeName>
</protein>
<evidence type="ECO:0000256" key="3">
    <source>
        <dbReference type="ARBA" id="ARBA00022598"/>
    </source>
</evidence>
<dbReference type="Gene3D" id="3.40.50.720">
    <property type="entry name" value="NAD(P)-binding Rossmann-like Domain"/>
    <property type="match status" value="1"/>
</dbReference>
<comment type="catalytic activity">
    <reaction evidence="5">
        <text>GTP + succinate + CoA = succinyl-CoA + GDP + phosphate</text>
        <dbReference type="Rhea" id="RHEA:22120"/>
        <dbReference type="ChEBI" id="CHEBI:30031"/>
        <dbReference type="ChEBI" id="CHEBI:37565"/>
        <dbReference type="ChEBI" id="CHEBI:43474"/>
        <dbReference type="ChEBI" id="CHEBI:57287"/>
        <dbReference type="ChEBI" id="CHEBI:57292"/>
        <dbReference type="ChEBI" id="CHEBI:58189"/>
    </reaction>
</comment>
<dbReference type="UniPathway" id="UPA00223">
    <property type="reaction ID" value="UER00999"/>
</dbReference>
<dbReference type="Pfam" id="PF02629">
    <property type="entry name" value="CoA_binding"/>
    <property type="match status" value="1"/>
</dbReference>
<feature type="binding site" evidence="5">
    <location>
        <position position="159"/>
    </location>
    <ligand>
        <name>substrate</name>
        <note>ligand shared with subunit beta</note>
    </ligand>
</feature>
<dbReference type="HAMAP" id="MF_01988">
    <property type="entry name" value="Succ_CoA_alpha"/>
    <property type="match status" value="1"/>
</dbReference>
<dbReference type="InterPro" id="IPR036291">
    <property type="entry name" value="NAD(P)-bd_dom_sf"/>
</dbReference>
<reference evidence="10 11" key="1">
    <citation type="journal article" date="2015" name="Appl. Environ. Microbiol.">
        <title>The Geoglobus acetivorans genome: Fe(III) reduction, acetate utilization, autotrophic growth, and degradation of aromatic compounds in a hyperthermophilic archaeon.</title>
        <authorList>
            <person name="Mardanov A.V."/>
            <person name="Slododkina G.B."/>
            <person name="Slobodkin A.I."/>
            <person name="Beletsky A.V."/>
            <person name="Gavrilov S.N."/>
            <person name="Kublanov I.V."/>
            <person name="Bonch-Osmolovskaya E.A."/>
            <person name="Skryabin K.G."/>
            <person name="Ravin N.V."/>
        </authorList>
    </citation>
    <scope>NUCLEOTIDE SEQUENCE [LARGE SCALE GENOMIC DNA]</scope>
    <source>
        <strain evidence="10 11">SBH6</strain>
    </source>
</reference>
<evidence type="ECO:0000259" key="9">
    <source>
        <dbReference type="SMART" id="SM00881"/>
    </source>
</evidence>
<keyword evidence="3 5" id="KW-0436">Ligase</keyword>
<organism evidence="10 11">
    <name type="scientific">Geoglobus acetivorans</name>
    <dbReference type="NCBI Taxonomy" id="565033"/>
    <lineage>
        <taxon>Archaea</taxon>
        <taxon>Methanobacteriati</taxon>
        <taxon>Methanobacteriota</taxon>
        <taxon>Archaeoglobi</taxon>
        <taxon>Archaeoglobales</taxon>
        <taxon>Archaeoglobaceae</taxon>
        <taxon>Geoglobus</taxon>
    </lineage>
</organism>
<dbReference type="PIRSF" id="PIRSF001553">
    <property type="entry name" value="SucCS_alpha"/>
    <property type="match status" value="1"/>
</dbReference>
<dbReference type="GeneID" id="24798683"/>
<dbReference type="GO" id="GO:0004775">
    <property type="term" value="F:succinate-CoA ligase (ADP-forming) activity"/>
    <property type="evidence" value="ECO:0007669"/>
    <property type="project" value="UniProtKB-UniRule"/>
</dbReference>
<dbReference type="SMART" id="SM00881">
    <property type="entry name" value="CoA_binding"/>
    <property type="match status" value="1"/>
</dbReference>
<evidence type="ECO:0000256" key="5">
    <source>
        <dbReference type="HAMAP-Rule" id="MF_01988"/>
    </source>
</evidence>
<dbReference type="InterPro" id="IPR017440">
    <property type="entry name" value="Cit_synth/succinyl-CoA_lig_AS"/>
</dbReference>
<dbReference type="EC" id="6.2.1.5" evidence="5"/>
<dbReference type="PROSITE" id="PS00399">
    <property type="entry name" value="SUCCINYL_COA_LIG_2"/>
    <property type="match status" value="1"/>
</dbReference>
<dbReference type="GO" id="GO:0009361">
    <property type="term" value="C:succinate-CoA ligase complex (ADP-forming)"/>
    <property type="evidence" value="ECO:0007669"/>
    <property type="project" value="TreeGrafter"/>
</dbReference>
<dbReference type="PANTHER" id="PTHR11117">
    <property type="entry name" value="SUCCINYL-COA LIGASE SUBUNIT ALPHA"/>
    <property type="match status" value="1"/>
</dbReference>
<dbReference type="RefSeq" id="WP_048093263.1">
    <property type="nucleotide sequence ID" value="NZ_CP009552.1"/>
</dbReference>